<dbReference type="STRING" id="1479485.DA73_0226040"/>
<reference evidence="2" key="1">
    <citation type="journal article" date="2015" name="Genome Announc.">
        <title>Draft Genome Sequence of Tolypothrix boutellei Strain VB521301.</title>
        <authorList>
            <person name="Chandrababunaidu M.M."/>
            <person name="Singh D."/>
            <person name="Sen D."/>
            <person name="Bhan S."/>
            <person name="Das S."/>
            <person name="Gupta A."/>
            <person name="Adhikary S.P."/>
            <person name="Tripathy S."/>
        </authorList>
    </citation>
    <scope>NUCLEOTIDE SEQUENCE</scope>
    <source>
        <strain evidence="2">VB521301</strain>
    </source>
</reference>
<reference evidence="1" key="2">
    <citation type="submission" date="2019-11" db="EMBL/GenBank/DDBJ databases">
        <title>Improved Assembly of Tolypothrix boutellei genome.</title>
        <authorList>
            <person name="Sarangi A.N."/>
            <person name="Mukherjee M."/>
            <person name="Ghosh S."/>
            <person name="Singh D."/>
            <person name="Das A."/>
            <person name="Kant S."/>
            <person name="Prusty A."/>
            <person name="Tripathy S."/>
        </authorList>
    </citation>
    <scope>NUCLEOTIDE SEQUENCE</scope>
    <source>
        <strain evidence="1">VB521301</strain>
    </source>
</reference>
<dbReference type="AlphaFoldDB" id="A0A0C1QW86"/>
<comment type="caution">
    <text evidence="2">The sequence shown here is derived from an EMBL/GenBank/DDBJ whole genome shotgun (WGS) entry which is preliminary data.</text>
</comment>
<name>A0A0C1QW86_9CYAN</name>
<evidence type="ECO:0000313" key="2">
    <source>
        <dbReference type="EMBL" id="KIE09769.1"/>
    </source>
</evidence>
<evidence type="ECO:0000313" key="1">
    <source>
        <dbReference type="EMBL" id="KAF3884606.1"/>
    </source>
</evidence>
<evidence type="ECO:0000313" key="3">
    <source>
        <dbReference type="Proteomes" id="UP000029738"/>
    </source>
</evidence>
<dbReference type="EMBL" id="JHEG02000054">
    <property type="protein sequence ID" value="KIE09769.1"/>
    <property type="molecule type" value="Genomic_DNA"/>
</dbReference>
<protein>
    <submittedName>
        <fullName evidence="2">Uncharacterized protein</fullName>
    </submittedName>
</protein>
<gene>
    <name evidence="2" type="ORF">DA73_0226040</name>
    <name evidence="1" type="ORF">DA73_0400003280</name>
</gene>
<dbReference type="OrthoDB" id="515405at2"/>
<proteinExistence type="predicted"/>
<accession>A0A0C1QW86</accession>
<dbReference type="RefSeq" id="WP_038081202.1">
    <property type="nucleotide sequence ID" value="NZ_JHEG04000001.1"/>
</dbReference>
<keyword evidence="3" id="KW-1185">Reference proteome</keyword>
<organism evidence="2">
    <name type="scientific">Tolypothrix bouteillei VB521301</name>
    <dbReference type="NCBI Taxonomy" id="1479485"/>
    <lineage>
        <taxon>Bacteria</taxon>
        <taxon>Bacillati</taxon>
        <taxon>Cyanobacteriota</taxon>
        <taxon>Cyanophyceae</taxon>
        <taxon>Nostocales</taxon>
        <taxon>Tolypothrichaceae</taxon>
        <taxon>Tolypothrix</taxon>
    </lineage>
</organism>
<dbReference type="Proteomes" id="UP000029738">
    <property type="component" value="Unassembled WGS sequence"/>
</dbReference>
<sequence length="142" mass="16717">MQRRCDRNRKRSKRRAIYCPTHSCYLDSMSSKYQLYADRSGQLEARGISRRNAILLVANQTAVPLDGEWLEAFWCQQCQATKWYHVRKRDRRTYEVSLAPSELWQQAAGVISPQGNPSVGEFTRRQARFLTYRNINAYKFMS</sequence>
<dbReference type="EMBL" id="JHEG04000001">
    <property type="protein sequence ID" value="KAF3884606.1"/>
    <property type="molecule type" value="Genomic_DNA"/>
</dbReference>